<keyword evidence="5" id="KW-0812">Transmembrane</keyword>
<keyword evidence="3" id="KW-0328">Glycosyltransferase</keyword>
<dbReference type="GO" id="GO:0047262">
    <property type="term" value="F:polygalacturonate 4-alpha-galacturonosyltransferase activity"/>
    <property type="evidence" value="ECO:0007669"/>
    <property type="project" value="InterPro"/>
</dbReference>
<keyword evidence="5" id="KW-0472">Membrane</keyword>
<dbReference type="PANTHER" id="PTHR32116:SF4">
    <property type="entry name" value="POLYGALACTURONATE 4-ALPHA-GALACTURONOSYLTRANSFERASE"/>
    <property type="match status" value="1"/>
</dbReference>
<dbReference type="GO" id="GO:0045489">
    <property type="term" value="P:pectin biosynthetic process"/>
    <property type="evidence" value="ECO:0007669"/>
    <property type="project" value="UniProtKB-UniPathway"/>
</dbReference>
<keyword evidence="3" id="KW-0808">Transferase</keyword>
<dbReference type="OrthoDB" id="411524at2759"/>
<comment type="pathway">
    <text evidence="1">Glycan metabolism; pectin biosynthesis.</text>
</comment>
<dbReference type="Gramene" id="Pp3c22_90V3.1">
    <property type="protein sequence ID" value="Pp3c22_90V3.1"/>
    <property type="gene ID" value="Pp3c22_90"/>
</dbReference>
<gene>
    <name evidence="7" type="primary">LOC112275249</name>
    <name evidence="6" type="ORF">PHYPA_026509</name>
</gene>
<protein>
    <recommendedName>
        <fullName evidence="9">Hexosyltransferase</fullName>
    </recommendedName>
</protein>
<reference evidence="6 8" key="1">
    <citation type="journal article" date="2008" name="Science">
        <title>The Physcomitrella genome reveals evolutionary insights into the conquest of land by plants.</title>
        <authorList>
            <person name="Rensing S."/>
            <person name="Lang D."/>
            <person name="Zimmer A."/>
            <person name="Terry A."/>
            <person name="Salamov A."/>
            <person name="Shapiro H."/>
            <person name="Nishiyama T."/>
            <person name="Perroud P.-F."/>
            <person name="Lindquist E."/>
            <person name="Kamisugi Y."/>
            <person name="Tanahashi T."/>
            <person name="Sakakibara K."/>
            <person name="Fujita T."/>
            <person name="Oishi K."/>
            <person name="Shin-I T."/>
            <person name="Kuroki Y."/>
            <person name="Toyoda A."/>
            <person name="Suzuki Y."/>
            <person name="Hashimoto A."/>
            <person name="Yamaguchi K."/>
            <person name="Sugano A."/>
            <person name="Kohara Y."/>
            <person name="Fujiyama A."/>
            <person name="Anterola A."/>
            <person name="Aoki S."/>
            <person name="Ashton N."/>
            <person name="Barbazuk W.B."/>
            <person name="Barker E."/>
            <person name="Bennetzen J."/>
            <person name="Bezanilla M."/>
            <person name="Blankenship R."/>
            <person name="Cho S.H."/>
            <person name="Dutcher S."/>
            <person name="Estelle M."/>
            <person name="Fawcett J.A."/>
            <person name="Gundlach H."/>
            <person name="Hanada K."/>
            <person name="Heyl A."/>
            <person name="Hicks K.A."/>
            <person name="Hugh J."/>
            <person name="Lohr M."/>
            <person name="Mayer K."/>
            <person name="Melkozernov A."/>
            <person name="Murata T."/>
            <person name="Nelson D."/>
            <person name="Pils B."/>
            <person name="Prigge M."/>
            <person name="Reiss B."/>
            <person name="Renner T."/>
            <person name="Rombauts S."/>
            <person name="Rushton P."/>
            <person name="Sanderfoot A."/>
            <person name="Schween G."/>
            <person name="Shiu S.-H."/>
            <person name="Stueber K."/>
            <person name="Theodoulou F.L."/>
            <person name="Tu H."/>
            <person name="Van de Peer Y."/>
            <person name="Verrier P.J."/>
            <person name="Waters E."/>
            <person name="Wood A."/>
            <person name="Yang L."/>
            <person name="Cove D."/>
            <person name="Cuming A."/>
            <person name="Hasebe M."/>
            <person name="Lucas S."/>
            <person name="Mishler D.B."/>
            <person name="Reski R."/>
            <person name="Grigoriev I."/>
            <person name="Quatrano R.S."/>
            <person name="Boore J.L."/>
        </authorList>
    </citation>
    <scope>NUCLEOTIDE SEQUENCE [LARGE SCALE GENOMIC DNA]</scope>
    <source>
        <strain evidence="7 8">cv. Gransden 2004</strain>
    </source>
</reference>
<evidence type="ECO:0000256" key="4">
    <source>
        <dbReference type="SAM" id="Coils"/>
    </source>
</evidence>
<dbReference type="EnsemblPlants" id="Pp3c22_90V3.2">
    <property type="protein sequence ID" value="Pp3c22_90V3.2"/>
    <property type="gene ID" value="Pp3c22_90"/>
</dbReference>
<evidence type="ECO:0000256" key="2">
    <source>
        <dbReference type="ARBA" id="ARBA00006351"/>
    </source>
</evidence>
<dbReference type="InterPro" id="IPR002495">
    <property type="entry name" value="Glyco_trans_8"/>
</dbReference>
<dbReference type="AlphaFoldDB" id="A0A2K1ILP8"/>
<dbReference type="RefSeq" id="XP_024361226.1">
    <property type="nucleotide sequence ID" value="XM_024505458.2"/>
</dbReference>
<keyword evidence="4" id="KW-0175">Coiled coil</keyword>
<accession>A0A2K1ILP8</accession>
<organism evidence="6">
    <name type="scientific">Physcomitrium patens</name>
    <name type="common">Spreading-leaved earth moss</name>
    <name type="synonym">Physcomitrella patens</name>
    <dbReference type="NCBI Taxonomy" id="3218"/>
    <lineage>
        <taxon>Eukaryota</taxon>
        <taxon>Viridiplantae</taxon>
        <taxon>Streptophyta</taxon>
        <taxon>Embryophyta</taxon>
        <taxon>Bryophyta</taxon>
        <taxon>Bryophytina</taxon>
        <taxon>Bryopsida</taxon>
        <taxon>Funariidae</taxon>
        <taxon>Funariales</taxon>
        <taxon>Funariaceae</taxon>
        <taxon>Physcomitrium</taxon>
    </lineage>
</organism>
<keyword evidence="8" id="KW-1185">Reference proteome</keyword>
<evidence type="ECO:0000313" key="7">
    <source>
        <dbReference type="EnsemblPlants" id="Pp3c22_90V3.1"/>
    </source>
</evidence>
<evidence type="ECO:0000256" key="5">
    <source>
        <dbReference type="SAM" id="Phobius"/>
    </source>
</evidence>
<dbReference type="UniPathway" id="UPA00845"/>
<dbReference type="Proteomes" id="UP000006727">
    <property type="component" value="Chromosome 22"/>
</dbReference>
<dbReference type="EnsemblPlants" id="Pp3c22_90V3.1">
    <property type="protein sequence ID" value="Pp3c22_90V3.1"/>
    <property type="gene ID" value="Pp3c22_90"/>
</dbReference>
<comment type="similarity">
    <text evidence="2">Belongs to the glycosyltransferase 8 family.</text>
</comment>
<feature type="coiled-coil region" evidence="4">
    <location>
        <begin position="201"/>
        <end position="239"/>
    </location>
</feature>
<reference evidence="6 8" key="2">
    <citation type="journal article" date="2018" name="Plant J.">
        <title>The Physcomitrella patens chromosome-scale assembly reveals moss genome structure and evolution.</title>
        <authorList>
            <person name="Lang D."/>
            <person name="Ullrich K.K."/>
            <person name="Murat F."/>
            <person name="Fuchs J."/>
            <person name="Jenkins J."/>
            <person name="Haas F.B."/>
            <person name="Piednoel M."/>
            <person name="Gundlach H."/>
            <person name="Van Bel M."/>
            <person name="Meyberg R."/>
            <person name="Vives C."/>
            <person name="Morata J."/>
            <person name="Symeonidi A."/>
            <person name="Hiss M."/>
            <person name="Muchero W."/>
            <person name="Kamisugi Y."/>
            <person name="Saleh O."/>
            <person name="Blanc G."/>
            <person name="Decker E.L."/>
            <person name="van Gessel N."/>
            <person name="Grimwood J."/>
            <person name="Hayes R.D."/>
            <person name="Graham S.W."/>
            <person name="Gunter L.E."/>
            <person name="McDaniel S.F."/>
            <person name="Hoernstein S.N.W."/>
            <person name="Larsson A."/>
            <person name="Li F.W."/>
            <person name="Perroud P.F."/>
            <person name="Phillips J."/>
            <person name="Ranjan P."/>
            <person name="Rokshar D.S."/>
            <person name="Rothfels C.J."/>
            <person name="Schneider L."/>
            <person name="Shu S."/>
            <person name="Stevenson D.W."/>
            <person name="Thummler F."/>
            <person name="Tillich M."/>
            <person name="Villarreal Aguilar J.C."/>
            <person name="Widiez T."/>
            <person name="Wong G.K."/>
            <person name="Wymore A."/>
            <person name="Zhang Y."/>
            <person name="Zimmer A.D."/>
            <person name="Quatrano R.S."/>
            <person name="Mayer K.F.X."/>
            <person name="Goodstein D."/>
            <person name="Casacuberta J.M."/>
            <person name="Vandepoele K."/>
            <person name="Reski R."/>
            <person name="Cuming A.C."/>
            <person name="Tuskan G.A."/>
            <person name="Maumus F."/>
            <person name="Salse J."/>
            <person name="Schmutz J."/>
            <person name="Rensing S.A."/>
        </authorList>
    </citation>
    <scope>NUCLEOTIDE SEQUENCE [LARGE SCALE GENOMIC DNA]</scope>
    <source>
        <strain evidence="7 8">cv. Gransden 2004</strain>
    </source>
</reference>
<keyword evidence="5" id="KW-1133">Transmembrane helix</keyword>
<dbReference type="SUPFAM" id="SSF53448">
    <property type="entry name" value="Nucleotide-diphospho-sugar transferases"/>
    <property type="match status" value="1"/>
</dbReference>
<sequence>MAFKRGAPSGLLTRNNNAKHGACRVSVIALLLVSVCAPLVIITSRTTKLFSAGSASDDAAFSTRAEEMRRRAALEAIDALFPKEVLDIVSANPEDNEPLNLNVILTDLSSSWVQEESTFMTRKSSSYQNSRVVSEDDIKSKDLEIKESEGKEYDVKEGTEAPKAGENATVIAERKDLEISDARGNGIIKFVPNQDDEVTKLARKQQRLARQQQRLIALIQRDQEQVRKLEAEVIEKSKVVTNNITAKYSVWRRDPDYENPDALARLMRDQLIMARVYAYIAQSRGHYELVRDLKLRIKEHTLTLGDVTSDAELPPGADEKMKLMGELLLQAREKDYDKGVMVKKLRAMLQAAEDTARSLKKQGTFLSQLAAKTIPKGLHCFSQRLTVEFYALASKYREFPDQNKLEDPALFHYALFSDNILAAAVVVNSTITNAKDPSKHVFHVVTDKLNYGAMRMWFLLNPPGAATIQVESVDDFKWLNSSYCPVLKQLESAAMKEYYFKADNANTLAAGTSNLKYRNPKYLSMLNHLRFYLPEVYPKLDKILFLDDDIVVQKDLTGLWDIDLKGNVNGAVETCGPSFHRFNTYLNFSNPLIARNFKSDACGWAYGMNIFDLKQWKIQDITGIYHKWQSMNEERTLWKLGTLPPGLITFYKLTQPLEKSWHVLGLGYNPAIEETDIESAAVIHWNGNMKPWLEIAISKFKPYWSKYVKYDHPFLQQCNVNE</sequence>
<dbReference type="PANTHER" id="PTHR32116">
    <property type="entry name" value="GALACTURONOSYLTRANSFERASE 4-RELATED"/>
    <property type="match status" value="1"/>
</dbReference>
<evidence type="ECO:0000256" key="3">
    <source>
        <dbReference type="ARBA" id="ARBA00022676"/>
    </source>
</evidence>
<dbReference type="PaxDb" id="3218-PP1S251_8V6.1"/>
<evidence type="ECO:0000313" key="8">
    <source>
        <dbReference type="Proteomes" id="UP000006727"/>
    </source>
</evidence>
<dbReference type="Pfam" id="PF25557">
    <property type="entry name" value="GAUT_1"/>
    <property type="match status" value="1"/>
</dbReference>
<dbReference type="STRING" id="3218.A0A2K1ILP8"/>
<dbReference type="InterPro" id="IPR029044">
    <property type="entry name" value="Nucleotide-diphossugar_trans"/>
</dbReference>
<dbReference type="CDD" id="cd06429">
    <property type="entry name" value="GT8_like_1"/>
    <property type="match status" value="1"/>
</dbReference>
<reference evidence="7" key="3">
    <citation type="submission" date="2020-12" db="UniProtKB">
        <authorList>
            <consortium name="EnsemblPlants"/>
        </authorList>
    </citation>
    <scope>IDENTIFICATION</scope>
</reference>
<dbReference type="KEGG" id="ppp:112275249"/>
<evidence type="ECO:0000256" key="1">
    <source>
        <dbReference type="ARBA" id="ARBA00004877"/>
    </source>
</evidence>
<proteinExistence type="inferred from homology"/>
<dbReference type="GeneID" id="112275249"/>
<dbReference type="FunCoup" id="A0A2K1ILP8">
    <property type="interactions" value="1885"/>
</dbReference>
<name>A0A2K1ILP8_PHYPA</name>
<dbReference type="EMBL" id="ABEU02000022">
    <property type="protein sequence ID" value="PNR30193.1"/>
    <property type="molecule type" value="Genomic_DNA"/>
</dbReference>
<dbReference type="InterPro" id="IPR029993">
    <property type="entry name" value="GAUT"/>
</dbReference>
<dbReference type="OMA" id="DCKAITH"/>
<dbReference type="Gene3D" id="3.90.550.10">
    <property type="entry name" value="Spore Coat Polysaccharide Biosynthesis Protein SpsA, Chain A"/>
    <property type="match status" value="1"/>
</dbReference>
<evidence type="ECO:0000313" key="6">
    <source>
        <dbReference type="EMBL" id="PNR30193.1"/>
    </source>
</evidence>
<evidence type="ECO:0008006" key="9">
    <source>
        <dbReference type="Google" id="ProtNLM"/>
    </source>
</evidence>
<dbReference type="Pfam" id="PF01501">
    <property type="entry name" value="Glyco_transf_8"/>
    <property type="match status" value="1"/>
</dbReference>
<dbReference type="Gramene" id="Pp3c22_90V3.2">
    <property type="protein sequence ID" value="Pp3c22_90V3.2"/>
    <property type="gene ID" value="Pp3c22_90"/>
</dbReference>
<feature type="transmembrane region" description="Helical" evidence="5">
    <location>
        <begin position="21"/>
        <end position="41"/>
    </location>
</feature>